<evidence type="ECO:0000313" key="4">
    <source>
        <dbReference type="Proteomes" id="UP000001548"/>
    </source>
</evidence>
<dbReference type="OMA" id="YQDNERA"/>
<feature type="region of interest" description="Disordered" evidence="2">
    <location>
        <begin position="2140"/>
        <end position="2173"/>
    </location>
</feature>
<accession>A8BPU2</accession>
<feature type="compositionally biased region" description="Polar residues" evidence="2">
    <location>
        <begin position="732"/>
        <end position="744"/>
    </location>
</feature>
<feature type="compositionally biased region" description="Polar residues" evidence="2">
    <location>
        <begin position="1659"/>
        <end position="1671"/>
    </location>
</feature>
<feature type="compositionally biased region" description="Basic and acidic residues" evidence="2">
    <location>
        <begin position="2150"/>
        <end position="2159"/>
    </location>
</feature>
<feature type="region of interest" description="Disordered" evidence="2">
    <location>
        <begin position="1659"/>
        <end position="1679"/>
    </location>
</feature>
<feature type="coiled-coil region" evidence="1">
    <location>
        <begin position="380"/>
        <end position="472"/>
    </location>
</feature>
<organism evidence="3 4">
    <name type="scientific">Giardia intestinalis (strain ATCC 50803 / WB clone C6)</name>
    <name type="common">Giardia lamblia</name>
    <dbReference type="NCBI Taxonomy" id="184922"/>
    <lineage>
        <taxon>Eukaryota</taxon>
        <taxon>Metamonada</taxon>
        <taxon>Diplomonadida</taxon>
        <taxon>Hexamitidae</taxon>
        <taxon>Giardiinae</taxon>
        <taxon>Giardia</taxon>
    </lineage>
</organism>
<keyword evidence="4" id="KW-1185">Reference proteome</keyword>
<keyword evidence="1" id="KW-0175">Coiled coil</keyword>
<feature type="region of interest" description="Disordered" evidence="2">
    <location>
        <begin position="685"/>
        <end position="805"/>
    </location>
</feature>
<feature type="region of interest" description="Disordered" evidence="2">
    <location>
        <begin position="1986"/>
        <end position="2006"/>
    </location>
</feature>
<evidence type="ECO:0000313" key="3">
    <source>
        <dbReference type="EMBL" id="KAE8304349.1"/>
    </source>
</evidence>
<dbReference type="VEuPathDB" id="GiardiaDB:GL50803_21897"/>
<protein>
    <submittedName>
        <fullName evidence="3">Uncharacterized protein</fullName>
    </submittedName>
</protein>
<feature type="coiled-coil region" evidence="1">
    <location>
        <begin position="267"/>
        <end position="333"/>
    </location>
</feature>
<reference evidence="3 4" key="1">
    <citation type="journal article" date="2007" name="Science">
        <title>Genomic minimalism in the early diverging intestinal parasite Giardia lamblia.</title>
        <authorList>
            <person name="Morrison H.G."/>
            <person name="McArthur A.G."/>
            <person name="Gillin F.D."/>
            <person name="Aley S.B."/>
            <person name="Adam R.D."/>
            <person name="Olsen G.J."/>
            <person name="Best A.A."/>
            <person name="Cande W.Z."/>
            <person name="Chen F."/>
            <person name="Cipriano M.J."/>
            <person name="Davids B.J."/>
            <person name="Dawson S.C."/>
            <person name="Elmendorf H.G."/>
            <person name="Hehl A.B."/>
            <person name="Holder M.E."/>
            <person name="Huse S.M."/>
            <person name="Kim U.U."/>
            <person name="Lasek-Nesselquist E."/>
            <person name="Manning G."/>
            <person name="Nigam A."/>
            <person name="Nixon J.E."/>
            <person name="Palm D."/>
            <person name="Passamaneck N.E."/>
            <person name="Prabhu A."/>
            <person name="Reich C.I."/>
            <person name="Reiner D.S."/>
            <person name="Samuelson J."/>
            <person name="Svard S.G."/>
            <person name="Sogin M.L."/>
        </authorList>
    </citation>
    <scope>NUCLEOTIDE SEQUENCE [LARGE SCALE GENOMIC DNA]</scope>
    <source>
        <strain evidence="3 4">WB C6</strain>
    </source>
</reference>
<dbReference type="HOGENOM" id="CLU_230621_0_0_1"/>
<dbReference type="EMBL" id="AACB03000002">
    <property type="protein sequence ID" value="KAE8304349.1"/>
    <property type="molecule type" value="Genomic_DNA"/>
</dbReference>
<feature type="compositionally biased region" description="Basic and acidic residues" evidence="2">
    <location>
        <begin position="685"/>
        <end position="706"/>
    </location>
</feature>
<dbReference type="Proteomes" id="UP000001548">
    <property type="component" value="Unassembled WGS sequence"/>
</dbReference>
<name>A8BPU2_GIAIC</name>
<dbReference type="KEGG" id="gla:GL50803_0021897"/>
<evidence type="ECO:0000256" key="2">
    <source>
        <dbReference type="SAM" id="MobiDB-lite"/>
    </source>
</evidence>
<evidence type="ECO:0000256" key="1">
    <source>
        <dbReference type="SAM" id="Coils"/>
    </source>
</evidence>
<comment type="caution">
    <text evidence="3">The sequence shown here is derived from an EMBL/GenBank/DDBJ whole genome shotgun (WGS) entry which is preliminary data.</text>
</comment>
<feature type="compositionally biased region" description="Polar residues" evidence="2">
    <location>
        <begin position="1992"/>
        <end position="2006"/>
    </location>
</feature>
<dbReference type="RefSeq" id="XP_001705673.1">
    <property type="nucleotide sequence ID" value="XM_001705621.1"/>
</dbReference>
<gene>
    <name evidence="3" type="ORF">GL50803_0021897</name>
</gene>
<feature type="region of interest" description="Disordered" evidence="2">
    <location>
        <begin position="2050"/>
        <end position="2070"/>
    </location>
</feature>
<proteinExistence type="predicted"/>
<dbReference type="GeneID" id="5698558"/>
<feature type="region of interest" description="Disordered" evidence="2">
    <location>
        <begin position="2219"/>
        <end position="2253"/>
    </location>
</feature>
<sequence length="2253" mass="249615">MMATDPLGLDMAELGIVINHGDLQDVHSGCLKYTPEALALVNELTANIATILTDSITAVFTTLKDRIHERPLYVLFEPQLGCDPLTDHQTPKDVYPVFSEAISSAEKRLSETSIVMIADELRAKIVTMLNLEVSKTNALKAQAEDALGELATLKAKLLMKDKFIQQIMQSKSEDHSKFISEITVLREQAFMKRRFGDRYKPDNIDKAADDGQQQGLGGSLLGSTGEFAVGQGNQANKLIRDQLAATVAENKELKLKLEATGLAHKKVEELEEECTALRLNIQNLESSHTETIAKLESSLKEKNLLISTYQDNERALNTSVQELTKQLRSLEKRRPTSSDITSRTDTDLFRENTELKSRVFELQEQLMTNQLEKKQDPTEDASLAETLSNLQKELQEKTAEASLYRQKLEEAGLLNAPVDAFIKLADHNTAVAAFTSQIDELEAQNQALVELSEKLQRQVDQLIENEAAEINNVLEANEILHKQKLKNAVEAAVCIDSFNESIQAAKRAITNFDDFGCQVPDKRARKSALRSGEGDDLDVQDDEGCKEDAEASRIRRAIDAARKIYASRLPAMNEPTLSYDVSSVDEVFKQLFDTAKTAKTQLMKKHHETLKNEAQTLMRNLNLHDRIARTISHYTNFVDQPAKDPLKLLSKEQLRDVLCENIDVGPFDDSSPEQDEMLARLPDASHEMQDEASNRDSAVKEPHDSPPAKPDGPAPRSRKRRASPSKVRGGRSTLSTPISSTTRPATRKSGTTLSGTTTSRASELEELDGEKDFFRASVPDSPVRETFSVRTPASRGIESDRDSDDQVAYALADNGKRIAPMKHVRVPRLKSSGRGPRLLIRLLKDKLTGEIRDELGRLVSSENLYMYGYCLDIRGDLVYYGDCSVNKKASDDPDTIVRRFLAGDEGELLLPNGQRIFREDALRFGYKGPARNGTYIFIGQPLDLYDQVMRLSPDGVSAMVTKILGQDIEYDDIIADFTFKLDLDEVTQKPYVCIDTDATSLQDSTQDAFHVFTHARATEFLHRVDPESLKIPEEDAFKIGILPDAGGVYRYARPALHLSQADDLLVTDPQGNEIKVEDALEAGYAGPFGSQQEYYYFSPALPGETRACEVISNGSKLRIITNNDENTAYEVAVADAYKYGFLPALNGTYHYAGDLPYLRELDTESNVLYDLLDKPVNREDAEQHGYLRHSDGKYYYIGLSNLPQKQSPPSTVRLSSSIDICDSSFDSQLENDGINIANADITLLYDKYIDVFIEKDTGYVVDNKAMLKEYGYLIDNTNTPHFVGINNLGEVLPRDADLDAIDQSKTIITGYNNKIYVYDQKNIDTYYENNVAIVPKKIDIIKLQKRLETINDPNQVRKLAEHMQRLDKRQLEASQPPARDISSCSSEKVSILIDDGIGKSTILNVKSNELQNVASSTSPKVEATITQREHRQPKDVANDLIVEELVNTQAQLHDHLPACELTGEISSSVVHVEPTGHASRNPIDTLDNCTIIDNTSLGAGLGHASTVRKVTTLCSHNIDRELLGHQGGYFYSPGHAVFKRHGPGLVVTTYGSVDDTFVHVKSPNYRTHMLTPSRKGRIVIQNIIKPSPNTSIRPLFDREAGIVFDEQTNEILGHVNETTGDIEDTTGRTIGHSELRSRTIKYVSTESSLKQASIHRLRSTTVASTTTSLQRSRSHDPRHSVELGQENYIFGEFVETPMRVVSTKAYIAMNTPTQMKDPSVPLLSSSVTGLSSRRNLIDSKSGRTTQGLTKSSMVLVTLHDPDAPLDLDPHAITAFQVNTHTETVLRGGSAPARGSFGLSDTGFKEDSIVSMHDGMFPGIEDRTQLGVTPTELVRATSHRAIGRSPSIIPGMHNPAPPSLNTLYREGKTLNALSNALPVTPQKPPDSALHRASSKRDMSIGYPICQRSVRRAQSMRYMTGHMLPSMILPHELLRRPYYKDATSKWIPYTQVTLVPDDSKMLSESHSAPLSILQSLAYRTLQHGVLSTKPLRPHTTNDASEATSTTSRVALASDDEDLIEADIGCSKPPQVLPSMRCLNKFVAMKDSTTTHIKGSEGRALNPHNKDTGTVLRGASNPVVSERISYNLSQEARAKSSCLAKESEYQFVQVGSLPPSSLPATFPLVTSAMESTEALSSLCQKHERSPMHVHSLTKTEKPKETPLCDVAPPSPETKQCDNVHRPRNLVTSRRLLSAQLKGSSSQQARQPRIIQIIQNDLNTSASSRTHGLQAHSASDAAKKLETSGLAINTSPRRRCR</sequence>
<feature type="compositionally biased region" description="Low complexity" evidence="2">
    <location>
        <begin position="747"/>
        <end position="761"/>
    </location>
</feature>